<evidence type="ECO:0000259" key="1">
    <source>
        <dbReference type="Pfam" id="PF08241"/>
    </source>
</evidence>
<evidence type="ECO:0000313" key="3">
    <source>
        <dbReference type="Proteomes" id="UP000605259"/>
    </source>
</evidence>
<dbReference type="GO" id="GO:0032259">
    <property type="term" value="P:methylation"/>
    <property type="evidence" value="ECO:0007669"/>
    <property type="project" value="UniProtKB-KW"/>
</dbReference>
<feature type="domain" description="Methyltransferase type 11" evidence="1">
    <location>
        <begin position="39"/>
        <end position="133"/>
    </location>
</feature>
<dbReference type="SUPFAM" id="SSF53335">
    <property type="entry name" value="S-adenosyl-L-methionine-dependent methyltransferases"/>
    <property type="match status" value="1"/>
</dbReference>
<proteinExistence type="predicted"/>
<reference evidence="2" key="1">
    <citation type="journal article" date="2014" name="Int. J. Syst. Evol. Microbiol.">
        <title>Complete genome sequence of Corynebacterium casei LMG S-19264T (=DSM 44701T), isolated from a smear-ripened cheese.</title>
        <authorList>
            <consortium name="US DOE Joint Genome Institute (JGI-PGF)"/>
            <person name="Walter F."/>
            <person name="Albersmeier A."/>
            <person name="Kalinowski J."/>
            <person name="Ruckert C."/>
        </authorList>
    </citation>
    <scope>NUCLEOTIDE SEQUENCE</scope>
    <source>
        <strain evidence="2">CGMCC 1.12698</strain>
    </source>
</reference>
<dbReference type="RefSeq" id="WP_188388770.1">
    <property type="nucleotide sequence ID" value="NZ_BMFK01000001.1"/>
</dbReference>
<dbReference type="InterPro" id="IPR029063">
    <property type="entry name" value="SAM-dependent_MTases_sf"/>
</dbReference>
<dbReference type="GO" id="GO:0008757">
    <property type="term" value="F:S-adenosylmethionine-dependent methyltransferase activity"/>
    <property type="evidence" value="ECO:0007669"/>
    <property type="project" value="InterPro"/>
</dbReference>
<keyword evidence="2" id="KW-0808">Transferase</keyword>
<reference evidence="2" key="2">
    <citation type="submission" date="2020-09" db="EMBL/GenBank/DDBJ databases">
        <authorList>
            <person name="Sun Q."/>
            <person name="Zhou Y."/>
        </authorList>
    </citation>
    <scope>NUCLEOTIDE SEQUENCE</scope>
    <source>
        <strain evidence="2">CGMCC 1.12698</strain>
    </source>
</reference>
<dbReference type="InterPro" id="IPR013216">
    <property type="entry name" value="Methyltransf_11"/>
</dbReference>
<dbReference type="EMBL" id="BMFK01000001">
    <property type="protein sequence ID" value="GGE72503.1"/>
    <property type="molecule type" value="Genomic_DNA"/>
</dbReference>
<dbReference type="PANTHER" id="PTHR43591">
    <property type="entry name" value="METHYLTRANSFERASE"/>
    <property type="match status" value="1"/>
</dbReference>
<dbReference type="CDD" id="cd02440">
    <property type="entry name" value="AdoMet_MTases"/>
    <property type="match status" value="1"/>
</dbReference>
<keyword evidence="3" id="KW-1185">Reference proteome</keyword>
<comment type="caution">
    <text evidence="2">The sequence shown here is derived from an EMBL/GenBank/DDBJ whole genome shotgun (WGS) entry which is preliminary data.</text>
</comment>
<name>A0A917EQC1_9BACI</name>
<organism evidence="2 3">
    <name type="scientific">Priestia taiwanensis</name>
    <dbReference type="NCBI Taxonomy" id="1347902"/>
    <lineage>
        <taxon>Bacteria</taxon>
        <taxon>Bacillati</taxon>
        <taxon>Bacillota</taxon>
        <taxon>Bacilli</taxon>
        <taxon>Bacillales</taxon>
        <taxon>Bacillaceae</taxon>
        <taxon>Priestia</taxon>
    </lineage>
</organism>
<dbReference type="Gene3D" id="3.40.50.150">
    <property type="entry name" value="Vaccinia Virus protein VP39"/>
    <property type="match status" value="1"/>
</dbReference>
<sequence>MGINFHDKKNAFTYATRDADVSWQQCIEKMTSIQGKHVLDIGCGGGIYTKKLLEMGAGSVTAVDSSSVMLQTTKAMCREYENVHYIVGDATKIPLEDEQFDIILSRAVIHHLPNIQAYFKEAYRLLKPSGLLITQDRTVDDCSLPGSEHHLRGFFFETFPHLVEKENMRRPSSAAILQWLQHTNFTNITEQKLWETRNVYTTKEALLHDLSLRTGRSILHELSDDEMNMLLHTISNKIKSEPITEQDRWTIWFAQK</sequence>
<gene>
    <name evidence="2" type="ORF">GCM10007140_23030</name>
</gene>
<accession>A0A917EQC1</accession>
<dbReference type="Pfam" id="PF08241">
    <property type="entry name" value="Methyltransf_11"/>
    <property type="match status" value="1"/>
</dbReference>
<evidence type="ECO:0000313" key="2">
    <source>
        <dbReference type="EMBL" id="GGE72503.1"/>
    </source>
</evidence>
<dbReference type="Proteomes" id="UP000605259">
    <property type="component" value="Unassembled WGS sequence"/>
</dbReference>
<protein>
    <submittedName>
        <fullName evidence="2">SAM-dependent methyltransferase</fullName>
    </submittedName>
</protein>
<keyword evidence="2" id="KW-0489">Methyltransferase</keyword>
<dbReference type="AlphaFoldDB" id="A0A917EQC1"/>